<reference evidence="1 2" key="1">
    <citation type="journal article" date="2015" name="Genome Biol.">
        <title>Comparative genomics of Steinernema reveals deeply conserved gene regulatory networks.</title>
        <authorList>
            <person name="Dillman A.R."/>
            <person name="Macchietto M."/>
            <person name="Porter C.F."/>
            <person name="Rogers A."/>
            <person name="Williams B."/>
            <person name="Antoshechkin I."/>
            <person name="Lee M.M."/>
            <person name="Goodwin Z."/>
            <person name="Lu X."/>
            <person name="Lewis E.E."/>
            <person name="Goodrich-Blair H."/>
            <person name="Stock S.P."/>
            <person name="Adams B.J."/>
            <person name="Sternberg P.W."/>
            <person name="Mortazavi A."/>
        </authorList>
    </citation>
    <scope>NUCLEOTIDE SEQUENCE [LARGE SCALE GENOMIC DNA]</scope>
    <source>
        <strain evidence="1 2">ALL</strain>
    </source>
</reference>
<dbReference type="AlphaFoldDB" id="A0A4U5LVS8"/>
<evidence type="ECO:0000313" key="1">
    <source>
        <dbReference type="EMBL" id="TKR60269.1"/>
    </source>
</evidence>
<dbReference type="EMBL" id="AZBU02000011">
    <property type="protein sequence ID" value="TKR60269.1"/>
    <property type="molecule type" value="Genomic_DNA"/>
</dbReference>
<organism evidence="1 2">
    <name type="scientific">Steinernema carpocapsae</name>
    <name type="common">Entomopathogenic nematode</name>
    <dbReference type="NCBI Taxonomy" id="34508"/>
    <lineage>
        <taxon>Eukaryota</taxon>
        <taxon>Metazoa</taxon>
        <taxon>Ecdysozoa</taxon>
        <taxon>Nematoda</taxon>
        <taxon>Chromadorea</taxon>
        <taxon>Rhabditida</taxon>
        <taxon>Tylenchina</taxon>
        <taxon>Panagrolaimomorpha</taxon>
        <taxon>Strongyloidoidea</taxon>
        <taxon>Steinernematidae</taxon>
        <taxon>Steinernema</taxon>
    </lineage>
</organism>
<comment type="caution">
    <text evidence="1">The sequence shown here is derived from an EMBL/GenBank/DDBJ whole genome shotgun (WGS) entry which is preliminary data.</text>
</comment>
<protein>
    <submittedName>
        <fullName evidence="1">Uncharacterized protein</fullName>
    </submittedName>
</protein>
<keyword evidence="2" id="KW-1185">Reference proteome</keyword>
<dbReference type="Proteomes" id="UP000298663">
    <property type="component" value="Unassembled WGS sequence"/>
</dbReference>
<evidence type="ECO:0000313" key="2">
    <source>
        <dbReference type="Proteomes" id="UP000298663"/>
    </source>
</evidence>
<proteinExistence type="predicted"/>
<accession>A0A4U5LVS8</accession>
<name>A0A4U5LVS8_STECR</name>
<sequence length="79" mass="9216">MCCATAVSGKFRNYCVVELRRPPRGPEWLCRTRLLRRCRQSIIKFCCNVALSDYLLHQQFTPALSAAHLHIPLTRRNEE</sequence>
<reference evidence="1 2" key="2">
    <citation type="journal article" date="2019" name="G3 (Bethesda)">
        <title>Hybrid Assembly of the Genome of the Entomopathogenic Nematode Steinernema carpocapsae Identifies the X-Chromosome.</title>
        <authorList>
            <person name="Serra L."/>
            <person name="Macchietto M."/>
            <person name="Macias-Munoz A."/>
            <person name="McGill C.J."/>
            <person name="Rodriguez I.M."/>
            <person name="Rodriguez B."/>
            <person name="Murad R."/>
            <person name="Mortazavi A."/>
        </authorList>
    </citation>
    <scope>NUCLEOTIDE SEQUENCE [LARGE SCALE GENOMIC DNA]</scope>
    <source>
        <strain evidence="1 2">ALL</strain>
    </source>
</reference>
<gene>
    <name evidence="1" type="ORF">L596_027544</name>
</gene>